<dbReference type="InterPro" id="IPR014710">
    <property type="entry name" value="RmlC-like_jellyroll"/>
</dbReference>
<evidence type="ECO:0000313" key="3">
    <source>
        <dbReference type="Proteomes" id="UP000718281"/>
    </source>
</evidence>
<sequence>MFVTRGAEAPTFDLPGVRFTPLAAPTLGSADLCLWRLDVDPGLESPEAHVLDQDEIFVVVAGTISLSIGGMRLTAGDAAIIPAGEPIQLSNPGSEPATVHVAIRSGFAATAADGTSIGTPPWAA</sequence>
<gene>
    <name evidence="2" type="ORF">IPF40_02785</name>
</gene>
<dbReference type="CDD" id="cd02209">
    <property type="entry name" value="cupin_XRE_C"/>
    <property type="match status" value="1"/>
</dbReference>
<organism evidence="2 3">
    <name type="scientific">Candidatus Phosphoribacter hodrii</name>
    <dbReference type="NCBI Taxonomy" id="2953743"/>
    <lineage>
        <taxon>Bacteria</taxon>
        <taxon>Bacillati</taxon>
        <taxon>Actinomycetota</taxon>
        <taxon>Actinomycetes</taxon>
        <taxon>Micrococcales</taxon>
        <taxon>Dermatophilaceae</taxon>
        <taxon>Candidatus Phosphoribacter</taxon>
    </lineage>
</organism>
<accession>A0A934X4E6</accession>
<dbReference type="EMBL" id="JADIXZ010000002">
    <property type="protein sequence ID" value="MBK6300009.1"/>
    <property type="molecule type" value="Genomic_DNA"/>
</dbReference>
<name>A0A934X4E6_9MICO</name>
<dbReference type="AlphaFoldDB" id="A0A934X4E6"/>
<dbReference type="Proteomes" id="UP000718281">
    <property type="component" value="Unassembled WGS sequence"/>
</dbReference>
<reference evidence="2 3" key="1">
    <citation type="submission" date="2020-10" db="EMBL/GenBank/DDBJ databases">
        <title>Connecting structure to function with the recovery of over 1000 high-quality activated sludge metagenome-assembled genomes encoding full-length rRNA genes using long-read sequencing.</title>
        <authorList>
            <person name="Singleton C.M."/>
            <person name="Petriglieri F."/>
            <person name="Kristensen J.M."/>
            <person name="Kirkegaard R.H."/>
            <person name="Michaelsen T.Y."/>
            <person name="Andersen M.H."/>
            <person name="Karst S.M."/>
            <person name="Dueholm M.S."/>
            <person name="Nielsen P.H."/>
            <person name="Albertsen M."/>
        </authorList>
    </citation>
    <scope>NUCLEOTIDE SEQUENCE [LARGE SCALE GENOMIC DNA]</scope>
    <source>
        <strain evidence="2">AalE_18-Q3-R2-46_BAT3C.188</strain>
    </source>
</reference>
<protein>
    <submittedName>
        <fullName evidence="2">Cupin domain-containing protein</fullName>
    </submittedName>
</protein>
<dbReference type="InterPro" id="IPR011051">
    <property type="entry name" value="RmlC_Cupin_sf"/>
</dbReference>
<dbReference type="Pfam" id="PF07883">
    <property type="entry name" value="Cupin_2"/>
    <property type="match status" value="1"/>
</dbReference>
<proteinExistence type="predicted"/>
<evidence type="ECO:0000259" key="1">
    <source>
        <dbReference type="Pfam" id="PF07883"/>
    </source>
</evidence>
<dbReference type="Gene3D" id="2.60.120.10">
    <property type="entry name" value="Jelly Rolls"/>
    <property type="match status" value="1"/>
</dbReference>
<comment type="caution">
    <text evidence="2">The sequence shown here is derived from an EMBL/GenBank/DDBJ whole genome shotgun (WGS) entry which is preliminary data.</text>
</comment>
<dbReference type="SUPFAM" id="SSF51182">
    <property type="entry name" value="RmlC-like cupins"/>
    <property type="match status" value="1"/>
</dbReference>
<feature type="domain" description="Cupin type-2" evidence="1">
    <location>
        <begin position="37"/>
        <end position="101"/>
    </location>
</feature>
<evidence type="ECO:0000313" key="2">
    <source>
        <dbReference type="EMBL" id="MBK6300009.1"/>
    </source>
</evidence>
<dbReference type="InterPro" id="IPR013096">
    <property type="entry name" value="Cupin_2"/>
</dbReference>